<keyword evidence="6" id="KW-0378">Hydrolase</keyword>
<dbReference type="Proteomes" id="UP001161247">
    <property type="component" value="Chromosome 4"/>
</dbReference>
<feature type="region of interest" description="Disordered" evidence="9">
    <location>
        <begin position="869"/>
        <end position="894"/>
    </location>
</feature>
<dbReference type="GO" id="GO:0051603">
    <property type="term" value="P:proteolysis involved in protein catabolic process"/>
    <property type="evidence" value="ECO:0007669"/>
    <property type="project" value="TreeGrafter"/>
</dbReference>
<evidence type="ECO:0000259" key="10">
    <source>
        <dbReference type="Pfam" id="PF01435"/>
    </source>
</evidence>
<evidence type="ECO:0000256" key="2">
    <source>
        <dbReference type="ARBA" id="ARBA00004116"/>
    </source>
</evidence>
<feature type="domain" description="Peptidase M48" evidence="10">
    <location>
        <begin position="604"/>
        <end position="764"/>
    </location>
</feature>
<organism evidence="12 13">
    <name type="scientific">Oldenlandia corymbosa var. corymbosa</name>
    <dbReference type="NCBI Taxonomy" id="529605"/>
    <lineage>
        <taxon>Eukaryota</taxon>
        <taxon>Viridiplantae</taxon>
        <taxon>Streptophyta</taxon>
        <taxon>Embryophyta</taxon>
        <taxon>Tracheophyta</taxon>
        <taxon>Spermatophyta</taxon>
        <taxon>Magnoliopsida</taxon>
        <taxon>eudicotyledons</taxon>
        <taxon>Gunneridae</taxon>
        <taxon>Pentapetalae</taxon>
        <taxon>asterids</taxon>
        <taxon>lamiids</taxon>
        <taxon>Gentianales</taxon>
        <taxon>Rubiaceae</taxon>
        <taxon>Rubioideae</taxon>
        <taxon>Spermacoceae</taxon>
        <taxon>Hedyotis-Oldenlandia complex</taxon>
        <taxon>Oldenlandia</taxon>
    </lineage>
</organism>
<proteinExistence type="predicted"/>
<keyword evidence="4" id="KW-0645">Protease</keyword>
<feature type="compositionally biased region" description="Basic and acidic residues" evidence="9">
    <location>
        <begin position="882"/>
        <end position="891"/>
    </location>
</feature>
<evidence type="ECO:0000256" key="9">
    <source>
        <dbReference type="SAM" id="MobiDB-lite"/>
    </source>
</evidence>
<evidence type="ECO:0000256" key="8">
    <source>
        <dbReference type="ARBA" id="ARBA00023049"/>
    </source>
</evidence>
<reference evidence="12" key="1">
    <citation type="submission" date="2023-03" db="EMBL/GenBank/DDBJ databases">
        <authorList>
            <person name="Julca I."/>
        </authorList>
    </citation>
    <scope>NUCLEOTIDE SEQUENCE</scope>
</reference>
<keyword evidence="13" id="KW-1185">Reference proteome</keyword>
<keyword evidence="8" id="KW-0482">Metalloprotease</keyword>
<dbReference type="PANTHER" id="PTHR22726:SF1">
    <property type="entry name" value="METALLOENDOPEPTIDASE OMA1, MITOCHONDRIAL"/>
    <property type="match status" value="1"/>
</dbReference>
<dbReference type="InterPro" id="IPR011042">
    <property type="entry name" value="6-blade_b-propeller_TolB-like"/>
</dbReference>
<dbReference type="Gene3D" id="2.120.10.30">
    <property type="entry name" value="TolB, C-terminal domain"/>
    <property type="match status" value="1"/>
</dbReference>
<evidence type="ECO:0000256" key="4">
    <source>
        <dbReference type="ARBA" id="ARBA00022670"/>
    </source>
</evidence>
<dbReference type="GO" id="GO:0005773">
    <property type="term" value="C:vacuole"/>
    <property type="evidence" value="ECO:0007669"/>
    <property type="project" value="UniProtKB-SubCell"/>
</dbReference>
<dbReference type="InterPro" id="IPR018119">
    <property type="entry name" value="Strictosidine_synth_cons-reg"/>
</dbReference>
<evidence type="ECO:0000256" key="3">
    <source>
        <dbReference type="ARBA" id="ARBA00022554"/>
    </source>
</evidence>
<dbReference type="GO" id="GO:0046872">
    <property type="term" value="F:metal ion binding"/>
    <property type="evidence" value="ECO:0007669"/>
    <property type="project" value="UniProtKB-KW"/>
</dbReference>
<dbReference type="InterPro" id="IPR001915">
    <property type="entry name" value="Peptidase_M48"/>
</dbReference>
<evidence type="ECO:0000313" key="12">
    <source>
        <dbReference type="EMBL" id="CAI9101604.1"/>
    </source>
</evidence>
<gene>
    <name evidence="12" type="ORF">OLC1_LOCUS11157</name>
</gene>
<evidence type="ECO:0000313" key="13">
    <source>
        <dbReference type="Proteomes" id="UP001161247"/>
    </source>
</evidence>
<keyword evidence="7" id="KW-0862">Zinc</keyword>
<evidence type="ECO:0000256" key="7">
    <source>
        <dbReference type="ARBA" id="ARBA00022833"/>
    </source>
</evidence>
<comment type="subcellular location">
    <subcellularLocation>
        <location evidence="2">Vacuole</location>
    </subcellularLocation>
</comment>
<dbReference type="PANTHER" id="PTHR22726">
    <property type="entry name" value="METALLOENDOPEPTIDASE OMA1"/>
    <property type="match status" value="1"/>
</dbReference>
<dbReference type="CDD" id="cd07331">
    <property type="entry name" value="M48C_Oma1_like"/>
    <property type="match status" value="1"/>
</dbReference>
<dbReference type="AlphaFoldDB" id="A0AAV1D3M9"/>
<dbReference type="GO" id="GO:0004222">
    <property type="term" value="F:metalloendopeptidase activity"/>
    <property type="evidence" value="ECO:0007669"/>
    <property type="project" value="InterPro"/>
</dbReference>
<comment type="cofactor">
    <cofactor evidence="1">
        <name>Zn(2+)</name>
        <dbReference type="ChEBI" id="CHEBI:29105"/>
    </cofactor>
</comment>
<feature type="domain" description="Peptidase M48" evidence="10">
    <location>
        <begin position="820"/>
        <end position="892"/>
    </location>
</feature>
<evidence type="ECO:0000256" key="1">
    <source>
        <dbReference type="ARBA" id="ARBA00001947"/>
    </source>
</evidence>
<accession>A0AAV1D3M9</accession>
<protein>
    <submittedName>
        <fullName evidence="12">OLC1v1038969C1</fullName>
    </submittedName>
</protein>
<dbReference type="EMBL" id="OX459121">
    <property type="protein sequence ID" value="CAI9101604.1"/>
    <property type="molecule type" value="Genomic_DNA"/>
</dbReference>
<keyword evidence="5" id="KW-0479">Metal-binding</keyword>
<evidence type="ECO:0000256" key="5">
    <source>
        <dbReference type="ARBA" id="ARBA00022723"/>
    </source>
</evidence>
<dbReference type="InterPro" id="IPR051156">
    <property type="entry name" value="Mito/Outer_Membr_Metalloprot"/>
</dbReference>
<dbReference type="SUPFAM" id="SSF63829">
    <property type="entry name" value="Calcium-dependent phosphotriesterase"/>
    <property type="match status" value="1"/>
</dbReference>
<keyword evidence="3" id="KW-0926">Vacuole</keyword>
<feature type="domain" description="Strictosidine synthase conserved region" evidence="11">
    <location>
        <begin position="241"/>
        <end position="321"/>
    </location>
</feature>
<dbReference type="GO" id="GO:0016020">
    <property type="term" value="C:membrane"/>
    <property type="evidence" value="ECO:0007669"/>
    <property type="project" value="TreeGrafter"/>
</dbReference>
<feature type="region of interest" description="Disordered" evidence="9">
    <location>
        <begin position="971"/>
        <end position="993"/>
    </location>
</feature>
<dbReference type="Pfam" id="PF01435">
    <property type="entry name" value="Peptidase_M48"/>
    <property type="match status" value="2"/>
</dbReference>
<evidence type="ECO:0000256" key="6">
    <source>
        <dbReference type="ARBA" id="ARBA00022801"/>
    </source>
</evidence>
<name>A0AAV1D3M9_OLDCO</name>
<dbReference type="Pfam" id="PF03088">
    <property type="entry name" value="Str_synth"/>
    <property type="match status" value="1"/>
</dbReference>
<evidence type="ECO:0000259" key="11">
    <source>
        <dbReference type="Pfam" id="PF03088"/>
    </source>
</evidence>
<sequence>MEEFKFLKPKLFMFNKKKPPQARDSSENCNKGKDLLVVIKAVNPWKLRNVKINPITAFPFHNLGRRFYSSSARELQMYVNSGQVARVLQSSSSSSPVCVWLRSHKSIAFGILFAFTFTSLQWIPLSGRTHWAISEAPVSIRVVRILTEIFQATHQLLGLKNDFQVSGYVPSKEMMIANPKTNNVVLGAFFKFPKKGLNWEVMVVDSYTENAAHFPNGKIMIYARWLEKPDFTDADVATVLDKTNGLVYFTDSSTKYPRKDYGSILSTRDNTRRLLVYDPRTRTVRVHANGLMFSNGVALSQRGDFILVTETTNGRVLRYWLRPVPGKSAGMIEPFAQLLGNPDNIRKNQNGDFWVAMNSRGVPNFTGLGMIARSKLFLLFNKKNPPPGFDFTNIYHDNKTKNREHNRSVFRNALNQWRLRSVRELQNYVKSGQVARVLNPSSSSSPVLGWLRNHKLIGFGLLFALTFTSLQWIPVSGRIHLVLSGHKTENLLGNLIWEYEARENCQRILGAENPMSIRVARILREILQATHQALGLKNDFQVSVYVPRKELQIPKPRNEDEELGDFFKFQKKVRDYYKSYPNQRVQHKPLKVRKFGIKYGTQQFEGLNWEVMVIDDHIKNAAFLPNGKIVFHAKWLKNPDFTDADVAAVLGHEVGHGLARHASENLLRALVYAVLTCLILPKIIPYSYDLRLVFQGIGLTILVINAFISRRRELEADQIGMMLMAAAGYDPRHAPEFYEKNLDFERDIMSTHPPGKARAEKLRKVNVVRRAEDIYNQVRADVGGVGHGLARRHSMEPLLWFLVLFSRSQLFVGIDGSALLIPRSSFFKVIDAIFAFISRREMEADRIGMMLMAAAGYDPRRAPECLEKYGPPKSNFKSHSPTGKERAEKLRKDKVRRKAEQIYNKVRADGTTMTKEGLRAILLKSDQEVKPCNLQSHNSLQFRTEIEADRIGLPQMAVVGFDPRLGPQCLEKYGTPESNNSQPPLLERKGLMN</sequence>
<dbReference type="Gene3D" id="3.30.2010.10">
    <property type="entry name" value="Metalloproteases ('zincins'), catalytic domain"/>
    <property type="match status" value="1"/>
</dbReference>